<gene>
    <name evidence="2" type="ORF">GCM10007028_34700</name>
</gene>
<dbReference type="InterPro" id="IPR014710">
    <property type="entry name" value="RmlC-like_jellyroll"/>
</dbReference>
<protein>
    <submittedName>
        <fullName evidence="2">cAMP-binding protein</fullName>
    </submittedName>
</protein>
<dbReference type="InterPro" id="IPR000595">
    <property type="entry name" value="cNMP-bd_dom"/>
</dbReference>
<dbReference type="SUPFAM" id="SSF51206">
    <property type="entry name" value="cAMP-binding domain-like"/>
    <property type="match status" value="1"/>
</dbReference>
<keyword evidence="3" id="KW-1185">Reference proteome</keyword>
<dbReference type="AlphaFoldDB" id="A0A918VF64"/>
<dbReference type="Gene3D" id="2.60.120.10">
    <property type="entry name" value="Jelly Rolls"/>
    <property type="match status" value="1"/>
</dbReference>
<evidence type="ECO:0000313" key="2">
    <source>
        <dbReference type="EMBL" id="GGZ93311.1"/>
    </source>
</evidence>
<dbReference type="CDD" id="cd00038">
    <property type="entry name" value="CAP_ED"/>
    <property type="match status" value="1"/>
</dbReference>
<dbReference type="Pfam" id="PF00027">
    <property type="entry name" value="cNMP_binding"/>
    <property type="match status" value="1"/>
</dbReference>
<reference evidence="2" key="1">
    <citation type="journal article" date="2014" name="Int. J. Syst. Evol. Microbiol.">
        <title>Complete genome sequence of Corynebacterium casei LMG S-19264T (=DSM 44701T), isolated from a smear-ripened cheese.</title>
        <authorList>
            <consortium name="US DOE Joint Genome Institute (JGI-PGF)"/>
            <person name="Walter F."/>
            <person name="Albersmeier A."/>
            <person name="Kalinowski J."/>
            <person name="Ruckert C."/>
        </authorList>
    </citation>
    <scope>NUCLEOTIDE SEQUENCE</scope>
    <source>
        <strain evidence="2">KCTC 12710</strain>
    </source>
</reference>
<accession>A0A918VF64</accession>
<reference evidence="2" key="2">
    <citation type="submission" date="2020-09" db="EMBL/GenBank/DDBJ databases">
        <authorList>
            <person name="Sun Q."/>
            <person name="Kim S."/>
        </authorList>
    </citation>
    <scope>NUCLEOTIDE SEQUENCE</scope>
    <source>
        <strain evidence="2">KCTC 12710</strain>
    </source>
</reference>
<comment type="caution">
    <text evidence="2">The sequence shown here is derived from an EMBL/GenBank/DDBJ whole genome shotgun (WGS) entry which is preliminary data.</text>
</comment>
<proteinExistence type="predicted"/>
<name>A0A918VF64_9FLAO</name>
<dbReference type="EMBL" id="BMWZ01000011">
    <property type="protein sequence ID" value="GGZ93311.1"/>
    <property type="molecule type" value="Genomic_DNA"/>
</dbReference>
<evidence type="ECO:0000313" key="3">
    <source>
        <dbReference type="Proteomes" id="UP000636004"/>
    </source>
</evidence>
<organism evidence="2 3">
    <name type="scientific">Algibacter mikhailovii</name>
    <dbReference type="NCBI Taxonomy" id="425498"/>
    <lineage>
        <taxon>Bacteria</taxon>
        <taxon>Pseudomonadati</taxon>
        <taxon>Bacteroidota</taxon>
        <taxon>Flavobacteriia</taxon>
        <taxon>Flavobacteriales</taxon>
        <taxon>Flavobacteriaceae</taxon>
        <taxon>Algibacter</taxon>
    </lineage>
</organism>
<dbReference type="InterPro" id="IPR018490">
    <property type="entry name" value="cNMP-bd_dom_sf"/>
</dbReference>
<feature type="domain" description="Cyclic nucleotide-binding" evidence="1">
    <location>
        <begin position="14"/>
        <end position="113"/>
    </location>
</feature>
<dbReference type="PROSITE" id="PS50042">
    <property type="entry name" value="CNMP_BINDING_3"/>
    <property type="match status" value="1"/>
</dbReference>
<dbReference type="Proteomes" id="UP000636004">
    <property type="component" value="Unassembled WGS sequence"/>
</dbReference>
<sequence>MEDLINKIKSSIFLSPKAEEYVVSIAKEKKVYKGDVLIRQGQTVRNTYFVKDGCLRAYSIDKNGKEHTLQFAVKNWWISDFIGIYNNELATLTVECITDSNIIKFNAKELDGIYLIFPEFEAFQRKNLERHVVSLHKRILNQLQLSASERYELFLKQYPDIEQFTPNYHIASYLGITQQSLSRIRVRKANK</sequence>
<evidence type="ECO:0000259" key="1">
    <source>
        <dbReference type="PROSITE" id="PS50042"/>
    </source>
</evidence>